<evidence type="ECO:0000256" key="2">
    <source>
        <dbReference type="ARBA" id="ARBA00022448"/>
    </source>
</evidence>
<evidence type="ECO:0000259" key="9">
    <source>
        <dbReference type="Pfam" id="PF04290"/>
    </source>
</evidence>
<keyword evidence="5" id="KW-0812">Transmembrane</keyword>
<reference evidence="10" key="2">
    <citation type="journal article" date="2015" name="Genome Announc.">
        <title>Draft Genome Sequence of Filamentous Marine Cyanobacterium Lyngbya confervoides Strain BDU141951.</title>
        <authorList>
            <person name="Chandrababunaidu M.M."/>
            <person name="Sen D."/>
            <person name="Tripathy S."/>
        </authorList>
    </citation>
    <scope>NUCLEOTIDE SEQUENCE</scope>
    <source>
        <strain evidence="10">BDU141951</strain>
    </source>
</reference>
<comment type="subcellular location">
    <subcellularLocation>
        <location evidence="1">Cell inner membrane</location>
        <topology evidence="1">Multi-pass membrane protein</topology>
    </subcellularLocation>
</comment>
<dbReference type="Pfam" id="PF04290">
    <property type="entry name" value="DctQ"/>
    <property type="match status" value="1"/>
</dbReference>
<evidence type="ECO:0000256" key="7">
    <source>
        <dbReference type="ARBA" id="ARBA00023136"/>
    </source>
</evidence>
<dbReference type="InterPro" id="IPR007387">
    <property type="entry name" value="TRAP_DctQ"/>
</dbReference>
<comment type="caution">
    <text evidence="10">The sequence shown here is derived from an EMBL/GenBank/DDBJ whole genome shotgun (WGS) entry which is preliminary data.</text>
</comment>
<sequence length="183" mass="20480">MQFLLRLSGWIDRISRWIGWFTIGLTLVMTAIGAYNAITRYLGQYLGVNLSSNRYIEIQWYLFSLIFLLGAAYVLQKNAHVRVDIFYGRLSTKQKAWVDLLGSLLLLLPFCAIVIFYSLPAVTNSWAVLEMSSDPAGLPRYPLKTVIPVAFAWLGVQGISEAIKNLAIITDTSLPNSTEEVAS</sequence>
<evidence type="ECO:0000313" key="10">
    <source>
        <dbReference type="EMBL" id="NEV66344.1"/>
    </source>
</evidence>
<name>A0A0C1Y3E9_9CYAN</name>
<reference evidence="10" key="1">
    <citation type="submission" date="2014-11" db="EMBL/GenBank/DDBJ databases">
        <authorList>
            <person name="Malar M.C."/>
            <person name="Sen D."/>
            <person name="Tripathy S."/>
        </authorList>
    </citation>
    <scope>NUCLEOTIDE SEQUENCE</scope>
    <source>
        <strain evidence="10">BDU141951</strain>
    </source>
</reference>
<dbReference type="GO" id="GO:0005886">
    <property type="term" value="C:plasma membrane"/>
    <property type="evidence" value="ECO:0007669"/>
    <property type="project" value="UniProtKB-SubCell"/>
</dbReference>
<proteinExistence type="inferred from homology"/>
<evidence type="ECO:0000256" key="5">
    <source>
        <dbReference type="ARBA" id="ARBA00022692"/>
    </source>
</evidence>
<comment type="similarity">
    <text evidence="8">Belongs to the TRAP transporter small permease family.</text>
</comment>
<feature type="domain" description="Tripartite ATP-independent periplasmic transporters DctQ component" evidence="9">
    <location>
        <begin position="29"/>
        <end position="165"/>
    </location>
</feature>
<dbReference type="PANTHER" id="PTHR35011">
    <property type="entry name" value="2,3-DIKETO-L-GULONATE TRAP TRANSPORTER SMALL PERMEASE PROTEIN YIAM"/>
    <property type="match status" value="1"/>
</dbReference>
<keyword evidence="3" id="KW-1003">Cell membrane</keyword>
<keyword evidence="7" id="KW-0472">Membrane</keyword>
<dbReference type="PANTHER" id="PTHR35011:SF4">
    <property type="entry name" value="SLL1102 PROTEIN"/>
    <property type="match status" value="1"/>
</dbReference>
<dbReference type="InterPro" id="IPR055348">
    <property type="entry name" value="DctQ"/>
</dbReference>
<keyword evidence="4" id="KW-0997">Cell inner membrane</keyword>
<evidence type="ECO:0000256" key="8">
    <source>
        <dbReference type="ARBA" id="ARBA00038436"/>
    </source>
</evidence>
<evidence type="ECO:0000256" key="3">
    <source>
        <dbReference type="ARBA" id="ARBA00022475"/>
    </source>
</evidence>
<protein>
    <submittedName>
        <fullName evidence="10">TRAP transporter small permease subunit</fullName>
    </submittedName>
</protein>
<gene>
    <name evidence="10" type="ORF">QQ91_004350</name>
</gene>
<evidence type="ECO:0000256" key="1">
    <source>
        <dbReference type="ARBA" id="ARBA00004429"/>
    </source>
</evidence>
<reference evidence="10" key="3">
    <citation type="submission" date="2020-02" db="EMBL/GenBank/DDBJ databases">
        <authorList>
            <person name="Sarangi A.N."/>
            <person name="Ghosh S."/>
            <person name="Mukherjee M."/>
            <person name="Tripathy S."/>
        </authorList>
    </citation>
    <scope>NUCLEOTIDE SEQUENCE</scope>
    <source>
        <strain evidence="10">BDU141951</strain>
    </source>
</reference>
<evidence type="ECO:0000256" key="4">
    <source>
        <dbReference type="ARBA" id="ARBA00022519"/>
    </source>
</evidence>
<organism evidence="10">
    <name type="scientific">Lyngbya confervoides BDU141951</name>
    <dbReference type="NCBI Taxonomy" id="1574623"/>
    <lineage>
        <taxon>Bacteria</taxon>
        <taxon>Bacillati</taxon>
        <taxon>Cyanobacteriota</taxon>
        <taxon>Cyanophyceae</taxon>
        <taxon>Oscillatoriophycideae</taxon>
        <taxon>Oscillatoriales</taxon>
        <taxon>Microcoleaceae</taxon>
        <taxon>Lyngbya</taxon>
    </lineage>
</organism>
<evidence type="ECO:0000256" key="6">
    <source>
        <dbReference type="ARBA" id="ARBA00022989"/>
    </source>
</evidence>
<dbReference type="AlphaFoldDB" id="A0A0C1Y3E9"/>
<keyword evidence="2" id="KW-0813">Transport</keyword>
<accession>A0A0C1Y3E9</accession>
<dbReference type="EMBL" id="JTHE02000003">
    <property type="protein sequence ID" value="NEV66344.1"/>
    <property type="molecule type" value="Genomic_DNA"/>
</dbReference>
<keyword evidence="6" id="KW-1133">Transmembrane helix</keyword>